<dbReference type="EMBL" id="FNAH01000001">
    <property type="protein sequence ID" value="SDD21412.1"/>
    <property type="molecule type" value="Genomic_DNA"/>
</dbReference>
<comment type="pathway">
    <text evidence="6">Organic acid metabolism; propanoate degradation.</text>
</comment>
<dbReference type="EC" id="4.1.3.30" evidence="6"/>
<dbReference type="InterPro" id="IPR039556">
    <property type="entry name" value="ICL/PEPM"/>
</dbReference>
<protein>
    <recommendedName>
        <fullName evidence="6">Methylisocitrate lyase</fullName>
        <ecNumber evidence="6">4.1.3.30</ecNumber>
    </recommendedName>
</protein>
<dbReference type="InterPro" id="IPR040442">
    <property type="entry name" value="Pyrv_kinase-like_dom_sf"/>
</dbReference>
<keyword evidence="4" id="KW-0460">Magnesium</keyword>
<dbReference type="InterPro" id="IPR015813">
    <property type="entry name" value="Pyrv/PenolPyrv_kinase-like_dom"/>
</dbReference>
<evidence type="ECO:0000256" key="6">
    <source>
        <dbReference type="RuleBase" id="RU361121"/>
    </source>
</evidence>
<comment type="catalytic activity">
    <reaction evidence="6">
        <text>(2S,3R)-3-hydroxybutane-1,2,3-tricarboxylate = pyruvate + succinate</text>
        <dbReference type="Rhea" id="RHEA:16809"/>
        <dbReference type="ChEBI" id="CHEBI:15361"/>
        <dbReference type="ChEBI" id="CHEBI:30031"/>
        <dbReference type="ChEBI" id="CHEBI:57429"/>
        <dbReference type="EC" id="4.1.3.30"/>
    </reaction>
</comment>
<evidence type="ECO:0000256" key="3">
    <source>
        <dbReference type="ARBA" id="ARBA00022723"/>
    </source>
</evidence>
<dbReference type="GO" id="GO:0046421">
    <property type="term" value="F:methylisocitrate lyase activity"/>
    <property type="evidence" value="ECO:0007669"/>
    <property type="project" value="UniProtKB-EC"/>
</dbReference>
<comment type="function">
    <text evidence="6">Catalyzes the thermodynamically favored C-C bond cleavage of (2R,3S)-2-methylisocitrate to yield pyruvate and succinate.</text>
</comment>
<comment type="similarity">
    <text evidence="2 6">Belongs to the isocitrate lyase/PEP mutase superfamily. Methylisocitrate lyase family.</text>
</comment>
<dbReference type="GO" id="GO:0019629">
    <property type="term" value="P:propionate catabolic process, 2-methylcitrate cycle"/>
    <property type="evidence" value="ECO:0007669"/>
    <property type="project" value="InterPro"/>
</dbReference>
<dbReference type="CDD" id="cd00377">
    <property type="entry name" value="ICL_PEPM"/>
    <property type="match status" value="1"/>
</dbReference>
<keyword evidence="3" id="KW-0479">Metal-binding</keyword>
<dbReference type="NCBIfam" id="TIGR02317">
    <property type="entry name" value="prpB"/>
    <property type="match status" value="1"/>
</dbReference>
<comment type="cofactor">
    <cofactor evidence="1">
        <name>Mg(2+)</name>
        <dbReference type="ChEBI" id="CHEBI:18420"/>
    </cofactor>
</comment>
<organism evidence="7 8">
    <name type="scientific">Paracoccus isoporae</name>
    <dbReference type="NCBI Taxonomy" id="591205"/>
    <lineage>
        <taxon>Bacteria</taxon>
        <taxon>Pseudomonadati</taxon>
        <taxon>Pseudomonadota</taxon>
        <taxon>Alphaproteobacteria</taxon>
        <taxon>Rhodobacterales</taxon>
        <taxon>Paracoccaceae</taxon>
        <taxon>Paracoccus</taxon>
    </lineage>
</organism>
<dbReference type="Gene3D" id="3.20.20.60">
    <property type="entry name" value="Phosphoenolpyruvate-binding domains"/>
    <property type="match status" value="1"/>
</dbReference>
<dbReference type="GO" id="GO:0046872">
    <property type="term" value="F:metal ion binding"/>
    <property type="evidence" value="ECO:0007669"/>
    <property type="project" value="UniProtKB-KW"/>
</dbReference>
<evidence type="ECO:0000256" key="1">
    <source>
        <dbReference type="ARBA" id="ARBA00001946"/>
    </source>
</evidence>
<dbReference type="PROSITE" id="PS00161">
    <property type="entry name" value="ISOCITRATE_LYASE"/>
    <property type="match status" value="1"/>
</dbReference>
<dbReference type="UniPathway" id="UPA00946"/>
<dbReference type="Pfam" id="PF13714">
    <property type="entry name" value="PEP_mutase"/>
    <property type="match status" value="1"/>
</dbReference>
<keyword evidence="8" id="KW-1185">Reference proteome</keyword>
<evidence type="ECO:0000313" key="7">
    <source>
        <dbReference type="EMBL" id="SDD21412.1"/>
    </source>
</evidence>
<dbReference type="InterPro" id="IPR012695">
    <property type="entry name" value="PrpB"/>
</dbReference>
<dbReference type="STRING" id="591205.SAMN05421538_101120"/>
<dbReference type="PANTHER" id="PTHR42905:SF5">
    <property type="entry name" value="CARBOXYVINYL-CARBOXYPHOSPHONATE PHOSPHORYLMUTASE, CHLOROPLASTIC"/>
    <property type="match status" value="1"/>
</dbReference>
<dbReference type="RefSeq" id="WP_090519949.1">
    <property type="nucleotide sequence ID" value="NZ_FNAH01000001.1"/>
</dbReference>
<evidence type="ECO:0000256" key="2">
    <source>
        <dbReference type="ARBA" id="ARBA00009282"/>
    </source>
</evidence>
<name>A0A1G6SX32_9RHOB</name>
<dbReference type="InterPro" id="IPR018523">
    <property type="entry name" value="Isocitrate_lyase_ph_CS"/>
</dbReference>
<gene>
    <name evidence="7" type="ORF">SAMN05421538_101120</name>
</gene>
<dbReference type="Proteomes" id="UP000199344">
    <property type="component" value="Unassembled WGS sequence"/>
</dbReference>
<dbReference type="PANTHER" id="PTHR42905">
    <property type="entry name" value="PHOSPHOENOLPYRUVATE CARBOXYLASE"/>
    <property type="match status" value="1"/>
</dbReference>
<sequence>MPYLIGSDYPDRPAGTRFQELLDAPGILRLPGAHNGQSALQAKAAGFEALYLSGAAMTASMGLPDLGIITVDEVAFFIRQIARASQLPLLVDGDTGYGEALNVMHMVRSFEDAGAGAVHLEDQLLPKKCGHLNDKKLARAEDMAAKVAAAAKARRHLRIIARTDAAASEGIEGAVARAKMYVEAGADAIFPEALTSVEMFREVRAALPGVKLLANMTEFGRTPALTAQEFEDLGYDMVIWPVSSLRVANKAQEKLYATLARDGATTAMLGEMQTRQELYDTISLNAFEALDASIAASVTPDWKA</sequence>
<evidence type="ECO:0000256" key="4">
    <source>
        <dbReference type="ARBA" id="ARBA00022842"/>
    </source>
</evidence>
<dbReference type="AlphaFoldDB" id="A0A1G6SX32"/>
<dbReference type="OrthoDB" id="8629576at2"/>
<accession>A0A1G6SX32</accession>
<proteinExistence type="inferred from homology"/>
<evidence type="ECO:0000313" key="8">
    <source>
        <dbReference type="Proteomes" id="UP000199344"/>
    </source>
</evidence>
<evidence type="ECO:0000256" key="5">
    <source>
        <dbReference type="ARBA" id="ARBA00023239"/>
    </source>
</evidence>
<reference evidence="7 8" key="1">
    <citation type="submission" date="2016-10" db="EMBL/GenBank/DDBJ databases">
        <authorList>
            <person name="de Groot N.N."/>
        </authorList>
    </citation>
    <scope>NUCLEOTIDE SEQUENCE [LARGE SCALE GENOMIC DNA]</scope>
    <source>
        <strain evidence="7 8">DSM 22220</strain>
    </source>
</reference>
<keyword evidence="5 6" id="KW-0456">Lyase</keyword>
<dbReference type="SUPFAM" id="SSF51621">
    <property type="entry name" value="Phosphoenolpyruvate/pyruvate domain"/>
    <property type="match status" value="1"/>
</dbReference>